<proteinExistence type="predicted"/>
<feature type="chain" id="PRO_5032323761" description="IgGFc-binding protein N-terminal domain-containing protein" evidence="1">
    <location>
        <begin position="19"/>
        <end position="597"/>
    </location>
</feature>
<feature type="domain" description="IgGFc-binding protein N-terminal" evidence="2">
    <location>
        <begin position="278"/>
        <end position="578"/>
    </location>
</feature>
<organism evidence="3 4">
    <name type="scientific">Mytilus galloprovincialis</name>
    <name type="common">Mediterranean mussel</name>
    <dbReference type="NCBI Taxonomy" id="29158"/>
    <lineage>
        <taxon>Eukaryota</taxon>
        <taxon>Metazoa</taxon>
        <taxon>Spiralia</taxon>
        <taxon>Lophotrochozoa</taxon>
        <taxon>Mollusca</taxon>
        <taxon>Bivalvia</taxon>
        <taxon>Autobranchia</taxon>
        <taxon>Pteriomorphia</taxon>
        <taxon>Mytilida</taxon>
        <taxon>Mytiloidea</taxon>
        <taxon>Mytilidae</taxon>
        <taxon>Mytilinae</taxon>
        <taxon>Mytilus</taxon>
    </lineage>
</organism>
<dbReference type="InterPro" id="IPR035234">
    <property type="entry name" value="IgGFc-bd_N"/>
</dbReference>
<reference evidence="3" key="1">
    <citation type="submission" date="2018-11" db="EMBL/GenBank/DDBJ databases">
        <authorList>
            <person name="Alioto T."/>
            <person name="Alioto T."/>
        </authorList>
    </citation>
    <scope>NUCLEOTIDE SEQUENCE</scope>
</reference>
<name>A0A8B6FXL6_MYTGA</name>
<dbReference type="PANTHER" id="PTHR46534:SF1">
    <property type="entry name" value="IGGFC-BINDING PROTEIN N-TERMINAL DOMAIN-CONTAINING PROTEIN"/>
    <property type="match status" value="1"/>
</dbReference>
<dbReference type="AlphaFoldDB" id="A0A8B6FXL6"/>
<keyword evidence="1" id="KW-0732">Signal</keyword>
<keyword evidence="4" id="KW-1185">Reference proteome</keyword>
<accession>A0A8B6FXL6</accession>
<dbReference type="Proteomes" id="UP000596742">
    <property type="component" value="Unassembled WGS sequence"/>
</dbReference>
<evidence type="ECO:0000259" key="2">
    <source>
        <dbReference type="Pfam" id="PF17517"/>
    </source>
</evidence>
<dbReference type="Pfam" id="PF17517">
    <property type="entry name" value="IgGFc_binding"/>
    <property type="match status" value="1"/>
</dbReference>
<evidence type="ECO:0000256" key="1">
    <source>
        <dbReference type="SAM" id="SignalP"/>
    </source>
</evidence>
<evidence type="ECO:0000313" key="3">
    <source>
        <dbReference type="EMBL" id="VDI56052.1"/>
    </source>
</evidence>
<dbReference type="PANTHER" id="PTHR46534">
    <property type="entry name" value="IGGFC_BINDING DOMAIN-CONTAINING PROTEIN"/>
    <property type="match status" value="1"/>
</dbReference>
<comment type="caution">
    <text evidence="3">The sequence shown here is derived from an EMBL/GenBank/DDBJ whole genome shotgun (WGS) entry which is preliminary data.</text>
</comment>
<feature type="signal peptide" evidence="1">
    <location>
        <begin position="1"/>
        <end position="18"/>
    </location>
</feature>
<protein>
    <recommendedName>
        <fullName evidence="2">IgGFc-binding protein N-terminal domain-containing protein</fullName>
    </recommendedName>
</protein>
<sequence length="597" mass="67514">MVFFKMNLYLAFFSLTLMQGKLEGNAMQKDTEPRKEEDPLSIPLIDVGGAPLVAMLDTSSMNVRIKSFIKTLMATMLEDSQRKQIQNIVMETLTKDSTTDLIKNITIQELNEELVSDVKTSIPFREQMENIVMETLKQNSSIELIRNIAVQEIMTRNQSGEEIIGDSNQDVQIEKISRPFGVTETIGKTFYLGFLESYGKYGDLYLYIVSSSDGSCQLCIPSTGINTTFSVLSTRVKSFKISPDVCLDHHGIQRKAVFVKCDIPVSVYGLTYLSDEVDGFLALPYEVFGQDYMVTSFTLKTPRNTPHSNSNFGIIAISKSTNITITFRMSGGIINYKATRYGNDDILNITLVRFETFYLSHDYDLSGTLITASSPVAVMSGVRTSYLRNGYGNHMEEMIIPNEHLGRDFIVPKLYDSQCNFRIFALEQTRVRTYNNSSVVYINIQSRRFKEYENYDLYTLQSSVPVQVQLYCNGASTKYDAFMATLPSIQHFKSSYKFPVVNDFKYTDRPQHFYLTIIIQSYAKAGLRLDSKEISNYKGTSTVTLESTLYSVITVELSVGLHEIQQNNDIPFGLIVFGRNKYSGYGFPAGFSVNIKP</sequence>
<dbReference type="EMBL" id="UYJE01007559">
    <property type="protein sequence ID" value="VDI56052.1"/>
    <property type="molecule type" value="Genomic_DNA"/>
</dbReference>
<evidence type="ECO:0000313" key="4">
    <source>
        <dbReference type="Proteomes" id="UP000596742"/>
    </source>
</evidence>
<gene>
    <name evidence="3" type="ORF">MGAL_10B079516</name>
</gene>
<dbReference type="OrthoDB" id="6086464at2759"/>